<dbReference type="Proteomes" id="UP000887159">
    <property type="component" value="Unassembled WGS sequence"/>
</dbReference>
<evidence type="ECO:0000313" key="2">
    <source>
        <dbReference type="EMBL" id="GFY32312.1"/>
    </source>
</evidence>
<organism evidence="2 3">
    <name type="scientific">Trichonephila clavipes</name>
    <name type="common">Golden silk orbweaver</name>
    <name type="synonym">Nephila clavipes</name>
    <dbReference type="NCBI Taxonomy" id="2585209"/>
    <lineage>
        <taxon>Eukaryota</taxon>
        <taxon>Metazoa</taxon>
        <taxon>Ecdysozoa</taxon>
        <taxon>Arthropoda</taxon>
        <taxon>Chelicerata</taxon>
        <taxon>Arachnida</taxon>
        <taxon>Araneae</taxon>
        <taxon>Araneomorphae</taxon>
        <taxon>Entelegynae</taxon>
        <taxon>Araneoidea</taxon>
        <taxon>Nephilidae</taxon>
        <taxon>Trichonephila</taxon>
    </lineage>
</organism>
<evidence type="ECO:0000256" key="1">
    <source>
        <dbReference type="SAM" id="MobiDB-lite"/>
    </source>
</evidence>
<comment type="caution">
    <text evidence="2">The sequence shown here is derived from an EMBL/GenBank/DDBJ whole genome shotgun (WGS) entry which is preliminary data.</text>
</comment>
<reference evidence="2" key="1">
    <citation type="submission" date="2020-08" db="EMBL/GenBank/DDBJ databases">
        <title>Multicomponent nature underlies the extraordinary mechanical properties of spider dragline silk.</title>
        <authorList>
            <person name="Kono N."/>
            <person name="Nakamura H."/>
            <person name="Mori M."/>
            <person name="Yoshida Y."/>
            <person name="Ohtoshi R."/>
            <person name="Malay A.D."/>
            <person name="Moran D.A.P."/>
            <person name="Tomita M."/>
            <person name="Numata K."/>
            <person name="Arakawa K."/>
        </authorList>
    </citation>
    <scope>NUCLEOTIDE SEQUENCE</scope>
</reference>
<proteinExistence type="predicted"/>
<sequence length="100" mass="11085">MDASPKSLESRIPGRLIFPPPPQREVGVGLGVSASCFHTIRPRFKPWTRLSQPFIPSVDRKMSTKLAWELKTGGWRQTDLLTGTSAHAPQCPRSRTLSCA</sequence>
<accession>A0A8X7BJ44</accession>
<dbReference type="AlphaFoldDB" id="A0A8X7BJ44"/>
<dbReference type="EMBL" id="BMAU01021402">
    <property type="protein sequence ID" value="GFY32312.1"/>
    <property type="molecule type" value="Genomic_DNA"/>
</dbReference>
<gene>
    <name evidence="2" type="ORF">TNCV_3558201</name>
</gene>
<name>A0A8X7BJ44_TRICX</name>
<keyword evidence="3" id="KW-1185">Reference proteome</keyword>
<feature type="region of interest" description="Disordered" evidence="1">
    <location>
        <begin position="1"/>
        <end position="20"/>
    </location>
</feature>
<protein>
    <submittedName>
        <fullName evidence="2">Uncharacterized protein</fullName>
    </submittedName>
</protein>
<evidence type="ECO:0000313" key="3">
    <source>
        <dbReference type="Proteomes" id="UP000887159"/>
    </source>
</evidence>